<feature type="region of interest" description="Disordered" evidence="5">
    <location>
        <begin position="248"/>
        <end position="287"/>
    </location>
</feature>
<dbReference type="GO" id="GO:0016020">
    <property type="term" value="C:membrane"/>
    <property type="evidence" value="ECO:0007669"/>
    <property type="project" value="UniProtKB-SubCell"/>
</dbReference>
<feature type="domain" description="RDD" evidence="7">
    <location>
        <begin position="14"/>
        <end position="147"/>
    </location>
</feature>
<evidence type="ECO:0000256" key="4">
    <source>
        <dbReference type="ARBA" id="ARBA00023136"/>
    </source>
</evidence>
<proteinExistence type="predicted"/>
<evidence type="ECO:0000259" key="7">
    <source>
        <dbReference type="Pfam" id="PF06271"/>
    </source>
</evidence>
<feature type="compositionally biased region" description="Basic and acidic residues" evidence="5">
    <location>
        <begin position="278"/>
        <end position="287"/>
    </location>
</feature>
<evidence type="ECO:0000256" key="1">
    <source>
        <dbReference type="ARBA" id="ARBA00004141"/>
    </source>
</evidence>
<dbReference type="Pfam" id="PF06271">
    <property type="entry name" value="RDD"/>
    <property type="match status" value="1"/>
</dbReference>
<evidence type="ECO:0000256" key="5">
    <source>
        <dbReference type="SAM" id="MobiDB-lite"/>
    </source>
</evidence>
<dbReference type="AlphaFoldDB" id="A0A543FRU8"/>
<dbReference type="PANTHER" id="PTHR38480:SF1">
    <property type="entry name" value="SLR0254 PROTEIN"/>
    <property type="match status" value="1"/>
</dbReference>
<dbReference type="PANTHER" id="PTHR38480">
    <property type="entry name" value="SLR0254 PROTEIN"/>
    <property type="match status" value="1"/>
</dbReference>
<keyword evidence="4 6" id="KW-0472">Membrane</keyword>
<keyword evidence="9" id="KW-1185">Reference proteome</keyword>
<organism evidence="8 9">
    <name type="scientific">Pseudonocardia cypriaca</name>
    <dbReference type="NCBI Taxonomy" id="882449"/>
    <lineage>
        <taxon>Bacteria</taxon>
        <taxon>Bacillati</taxon>
        <taxon>Actinomycetota</taxon>
        <taxon>Actinomycetes</taxon>
        <taxon>Pseudonocardiales</taxon>
        <taxon>Pseudonocardiaceae</taxon>
        <taxon>Pseudonocardia</taxon>
    </lineage>
</organism>
<name>A0A543FRU8_9PSEU</name>
<comment type="caution">
    <text evidence="8">The sequence shown here is derived from an EMBL/GenBank/DDBJ whole genome shotgun (WGS) entry which is preliminary data.</text>
</comment>
<accession>A0A543FRU8</accession>
<feature type="transmembrane region" description="Helical" evidence="6">
    <location>
        <begin position="54"/>
        <end position="73"/>
    </location>
</feature>
<reference evidence="8 9" key="1">
    <citation type="submission" date="2019-06" db="EMBL/GenBank/DDBJ databases">
        <title>Sequencing the genomes of 1000 actinobacteria strains.</title>
        <authorList>
            <person name="Klenk H.-P."/>
        </authorList>
    </citation>
    <scope>NUCLEOTIDE SEQUENCE [LARGE SCALE GENOMIC DNA]</scope>
    <source>
        <strain evidence="8 9">DSM 45511</strain>
    </source>
</reference>
<protein>
    <submittedName>
        <fullName evidence="8">Putative RDD family membrane protein YckC</fullName>
    </submittedName>
</protein>
<evidence type="ECO:0000256" key="2">
    <source>
        <dbReference type="ARBA" id="ARBA00022692"/>
    </source>
</evidence>
<dbReference type="Proteomes" id="UP000319818">
    <property type="component" value="Unassembled WGS sequence"/>
</dbReference>
<feature type="transmembrane region" description="Helical" evidence="6">
    <location>
        <begin position="21"/>
        <end position="48"/>
    </location>
</feature>
<sequence length="287" mass="30101">MITGDAVVLELRLARLASRAVALAIDLAVMVLAFLLVLGLAAVTGALYPTDPALAAAIGLVVTIVVFVVYPVTLETLTRGRSLGKMALGLRVVRDDGGPIRFRHALSRGLAGFVLDFGVFSAFTGAVGLISSLLSEKGQRVGDRLAGTVVVRERVPEVRPSEVLVPPALAAWAASVALSQLPDALALSARQFLHRTRDLDPQARAQLGMRLAGEVAAHVSPPPPIGTPAEHLLAAVLAERTRREGARLGAHGYQGAPDHQAAPDREPPQHVPPPAGDPPHDGFDLPR</sequence>
<dbReference type="InterPro" id="IPR010432">
    <property type="entry name" value="RDD"/>
</dbReference>
<gene>
    <name evidence="8" type="ORF">FB388_3739</name>
</gene>
<evidence type="ECO:0000313" key="9">
    <source>
        <dbReference type="Proteomes" id="UP000319818"/>
    </source>
</evidence>
<dbReference type="EMBL" id="VFPH01000002">
    <property type="protein sequence ID" value="TQM36559.1"/>
    <property type="molecule type" value="Genomic_DNA"/>
</dbReference>
<keyword evidence="2 6" id="KW-0812">Transmembrane</keyword>
<evidence type="ECO:0000313" key="8">
    <source>
        <dbReference type="EMBL" id="TQM36559.1"/>
    </source>
</evidence>
<evidence type="ECO:0000256" key="3">
    <source>
        <dbReference type="ARBA" id="ARBA00022989"/>
    </source>
</evidence>
<feature type="transmembrane region" description="Helical" evidence="6">
    <location>
        <begin position="110"/>
        <end position="134"/>
    </location>
</feature>
<evidence type="ECO:0000256" key="6">
    <source>
        <dbReference type="SAM" id="Phobius"/>
    </source>
</evidence>
<keyword evidence="3 6" id="KW-1133">Transmembrane helix</keyword>
<comment type="subcellular location">
    <subcellularLocation>
        <location evidence="1">Membrane</location>
        <topology evidence="1">Multi-pass membrane protein</topology>
    </subcellularLocation>
</comment>